<dbReference type="PROSITE" id="PS00107">
    <property type="entry name" value="PROTEIN_KINASE_ATP"/>
    <property type="match status" value="1"/>
</dbReference>
<dbReference type="GO" id="GO:0005886">
    <property type="term" value="C:plasma membrane"/>
    <property type="evidence" value="ECO:0007669"/>
    <property type="project" value="UniProtKB-SubCell"/>
</dbReference>
<dbReference type="InterPro" id="IPR001245">
    <property type="entry name" value="Ser-Thr/Tyr_kinase_cat_dom"/>
</dbReference>
<dbReference type="EC" id="2.7.11.1" evidence="11"/>
<keyword evidence="19" id="KW-0808">Transferase</keyword>
<feature type="region of interest" description="Disordered" evidence="40">
    <location>
        <begin position="682"/>
        <end position="701"/>
    </location>
</feature>
<evidence type="ECO:0000256" key="28">
    <source>
        <dbReference type="ARBA" id="ARBA00023136"/>
    </source>
</evidence>
<keyword evidence="21 39" id="KW-0547">Nucleotide-binding</keyword>
<dbReference type="GO" id="GO:0005829">
    <property type="term" value="C:cytosol"/>
    <property type="evidence" value="ECO:0007669"/>
    <property type="project" value="UniProtKB-SubCell"/>
</dbReference>
<comment type="subcellular location">
    <subcellularLocation>
        <location evidence="8">Cell junction</location>
        <location evidence="8">Adherens junction</location>
    </subcellularLocation>
    <subcellularLocation>
        <location evidence="6">Cell membrane</location>
    </subcellularLocation>
    <subcellularLocation>
        <location evidence="7">Cytoplasm</location>
        <location evidence="7">Cytosol</location>
    </subcellularLocation>
    <subcellularLocation>
        <location evidence="5">Cytoplasmic vesicle membrane</location>
        <topology evidence="5">Peripheral membrane protein</topology>
        <orientation evidence="5">Cytoplasmic side</orientation>
    </subcellularLocation>
    <subcellularLocation>
        <location evidence="3">Cytoplasmic vesicle</location>
        <location evidence="3">Clathrin-coated vesicle</location>
    </subcellularLocation>
    <subcellularLocation>
        <location evidence="4">Endosome</location>
    </subcellularLocation>
    <subcellularLocation>
        <location evidence="9">Membrane</location>
        <location evidence="9">Clathrin-coated pit</location>
    </subcellularLocation>
    <subcellularLocation>
        <location evidence="2">Nucleus</location>
    </subcellularLocation>
</comment>
<dbReference type="EC" id="2.7.10.2" evidence="10"/>
<evidence type="ECO:0000259" key="41">
    <source>
        <dbReference type="PROSITE" id="PS50002"/>
    </source>
</evidence>
<dbReference type="InterPro" id="IPR055175">
    <property type="entry name" value="ACK/TNK-like_SAM"/>
</dbReference>
<keyword evidence="14" id="KW-0488">Methylation</keyword>
<keyword evidence="20" id="KW-0479">Metal-binding</keyword>
<dbReference type="InterPro" id="IPR008266">
    <property type="entry name" value="Tyr_kinase_AS"/>
</dbReference>
<evidence type="ECO:0000259" key="43">
    <source>
        <dbReference type="PROSITE" id="PS50030"/>
    </source>
</evidence>
<keyword evidence="30" id="KW-0168">Coated pit</keyword>
<dbReference type="GO" id="GO:0005905">
    <property type="term" value="C:clathrin-coated pit"/>
    <property type="evidence" value="ECO:0007669"/>
    <property type="project" value="UniProtKB-SubCell"/>
</dbReference>
<name>A0A1B6DQ11_9HEMI</name>
<dbReference type="CDD" id="cd09539">
    <property type="entry name" value="SAM_TNK-like"/>
    <property type="match status" value="1"/>
</dbReference>
<sequence>MTEDGGDIDWLCELLQDTQLEQFLTRIRDDLHVTRLAHFDYVCTEDLEHIGMGKPAARRLLEAVKKRKAQQWKRNLLTKLIPVSGNKTGTVSKKTQPVHNVLTCLIQEKDVSLSVKLGDGSFGVVRKGEWTTPTGRLMNVAVKVLKQDALSQPGVFEDFVKEVQAMHQLDHPQLIRLYGVVLTQPMMMITELASLGSLLDYLRKQCAHMSITMLWDYALQVATGMAYLETKRFIHRDLACRNVLLAAVDKIKIGDFGLMRALPQAEDCYVMTEHSKVPFPWCAPESLKARQFSHASDVWMFGVTVWEMFTFGEEPWLGMNGTQILRKIDREGERLSHPDASPLELYNLMLQCWSKLPGDRPTFSAVREFLLKSTPPVMKALQKFSEPEKLNIEPGDQIAIVDGRSELYWWRGQNLRTFDIGQFPRCLVDPMRRKDQSDISKPLTNSFIHTGHGDPYGQSWGSPAEIDEVYLRNPMDPPDILGLPEASSVQHDRKKHDTTNSESCMPIGLNQWLKPVLNLPTYIGQTNILTRHSANKQFNYSKLSNEKSQKKDHRIIRPAPTRPPDPSFQKEAVLIDFSSDEQSLPVPSNQNHTTSSSLLDEPIDVAEDSVEEQYWSTNESITSERTYANYPQPSIEHVNYSRTPIEQLQSSIDTSNTSLDPFDTSRVFGPRYYSRVTPENVSNSSVNEITPNFNDRSRSLNENGDMLESPVKMLDAKFIAELEKHLGQKEATANTDKSFTDLNLLNKNQNESVPVLRPPPQTVKNVQGKPLNIMPLSPLPSGSLVQNSWQSKSVNLRSDSNSRAMRSYSVCYPSNQTWSDPNLSNQCGATSSNDLRYGNVANQREMYNSVSYSDSKNVNSVDRYQQNLSESDALFSKMWISQQKDERNTYPCRTMAQRSPGNYVYTSTSQPHQYDPVDTTWSQYAATSNFTPKRSSQRPIYNSVPESTGREEKVRHLMSQIGGDSILQEEECIAALQENNWDTISALRQVKLNSLLRLGLASRHHCELTLDKCDWNVEQAASIILDSLKS</sequence>
<dbReference type="GO" id="GO:0046872">
    <property type="term" value="F:metal ion binding"/>
    <property type="evidence" value="ECO:0007669"/>
    <property type="project" value="UniProtKB-KW"/>
</dbReference>
<evidence type="ECO:0000256" key="9">
    <source>
        <dbReference type="ARBA" id="ARBA00004600"/>
    </source>
</evidence>
<evidence type="ECO:0000256" key="29">
    <source>
        <dbReference type="ARBA" id="ARBA00023137"/>
    </source>
</evidence>
<dbReference type="InterPro" id="IPR049587">
    <property type="entry name" value="TNK-like_SAM"/>
</dbReference>
<keyword evidence="24 39" id="KW-0067">ATP-binding</keyword>
<dbReference type="Gene3D" id="4.10.680.10">
    <property type="entry name" value="Cdc42-like binding domain"/>
    <property type="match status" value="1"/>
</dbReference>
<evidence type="ECO:0000256" key="35">
    <source>
        <dbReference type="ARBA" id="ARBA00060742"/>
    </source>
</evidence>
<evidence type="ECO:0000256" key="19">
    <source>
        <dbReference type="ARBA" id="ARBA00022679"/>
    </source>
</evidence>
<keyword evidence="16" id="KW-0723">Serine/threonine-protein kinase</keyword>
<dbReference type="InterPro" id="IPR050198">
    <property type="entry name" value="Non-receptor_tyrosine_kinases"/>
</dbReference>
<dbReference type="GO" id="GO:0002009">
    <property type="term" value="P:morphogenesis of an epithelium"/>
    <property type="evidence" value="ECO:0007669"/>
    <property type="project" value="UniProtKB-ARBA"/>
</dbReference>
<keyword evidence="31" id="KW-0539">Nucleus</keyword>
<evidence type="ECO:0000256" key="4">
    <source>
        <dbReference type="ARBA" id="ARBA00004177"/>
    </source>
</evidence>
<dbReference type="FunFam" id="1.10.510.10:FF:000080">
    <property type="entry name" value="Putative activated CDC42 kinase 1"/>
    <property type="match status" value="1"/>
</dbReference>
<dbReference type="GO" id="GO:0005634">
    <property type="term" value="C:nucleus"/>
    <property type="evidence" value="ECO:0007669"/>
    <property type="project" value="UniProtKB-SubCell"/>
</dbReference>
<dbReference type="Pfam" id="PF09027">
    <property type="entry name" value="GTPase_binding"/>
    <property type="match status" value="1"/>
</dbReference>
<dbReference type="GO" id="GO:0005524">
    <property type="term" value="F:ATP binding"/>
    <property type="evidence" value="ECO:0007669"/>
    <property type="project" value="UniProtKB-UniRule"/>
</dbReference>
<evidence type="ECO:0000256" key="13">
    <source>
        <dbReference type="ARBA" id="ARBA00022475"/>
    </source>
</evidence>
<evidence type="ECO:0000256" key="6">
    <source>
        <dbReference type="ARBA" id="ARBA00004236"/>
    </source>
</evidence>
<keyword evidence="29" id="KW-0829">Tyrosine-protein kinase</keyword>
<evidence type="ECO:0000256" key="27">
    <source>
        <dbReference type="ARBA" id="ARBA00022949"/>
    </source>
</evidence>
<evidence type="ECO:0000256" key="2">
    <source>
        <dbReference type="ARBA" id="ARBA00004123"/>
    </source>
</evidence>
<dbReference type="GO" id="GO:0030659">
    <property type="term" value="C:cytoplasmic vesicle membrane"/>
    <property type="evidence" value="ECO:0007669"/>
    <property type="project" value="UniProtKB-SubCell"/>
</dbReference>
<evidence type="ECO:0000256" key="37">
    <source>
        <dbReference type="ARBA" id="ARBA00077194"/>
    </source>
</evidence>
<comment type="cofactor">
    <cofactor evidence="1">
        <name>Mg(2+)</name>
        <dbReference type="ChEBI" id="CHEBI:18420"/>
    </cofactor>
</comment>
<dbReference type="CDD" id="cd05040">
    <property type="entry name" value="PTKc_Ack_like"/>
    <property type="match status" value="1"/>
</dbReference>
<evidence type="ECO:0000313" key="44">
    <source>
        <dbReference type="EMBL" id="JAS27774.1"/>
    </source>
</evidence>
<dbReference type="Gene3D" id="1.10.510.10">
    <property type="entry name" value="Transferase(Phosphotransferase) domain 1"/>
    <property type="match status" value="1"/>
</dbReference>
<dbReference type="InterPro" id="IPR020635">
    <property type="entry name" value="Tyr_kinase_cat_dom"/>
</dbReference>
<evidence type="ECO:0000256" key="21">
    <source>
        <dbReference type="ARBA" id="ARBA00022741"/>
    </source>
</evidence>
<evidence type="ECO:0000256" key="31">
    <source>
        <dbReference type="ARBA" id="ARBA00023242"/>
    </source>
</evidence>
<evidence type="ECO:0000256" key="11">
    <source>
        <dbReference type="ARBA" id="ARBA00012513"/>
    </source>
</evidence>
<evidence type="ECO:0000256" key="18">
    <source>
        <dbReference type="ARBA" id="ARBA00022583"/>
    </source>
</evidence>
<evidence type="ECO:0000256" key="16">
    <source>
        <dbReference type="ARBA" id="ARBA00022527"/>
    </source>
</evidence>
<dbReference type="GO" id="GO:0005912">
    <property type="term" value="C:adherens junction"/>
    <property type="evidence" value="ECO:0007669"/>
    <property type="project" value="UniProtKB-SubCell"/>
</dbReference>
<reference evidence="44" key="1">
    <citation type="submission" date="2015-12" db="EMBL/GenBank/DDBJ databases">
        <title>De novo transcriptome assembly of four potential Pierce s Disease insect vectors from Arizona vineyards.</title>
        <authorList>
            <person name="Tassone E.E."/>
        </authorList>
    </citation>
    <scope>NUCLEOTIDE SEQUENCE</scope>
</reference>
<feature type="domain" description="Protein kinase" evidence="42">
    <location>
        <begin position="111"/>
        <end position="370"/>
    </location>
</feature>
<evidence type="ECO:0000256" key="8">
    <source>
        <dbReference type="ARBA" id="ARBA00004536"/>
    </source>
</evidence>
<accession>A0A1B6DQ11</accession>
<dbReference type="Pfam" id="PF07714">
    <property type="entry name" value="PK_Tyr_Ser-Thr"/>
    <property type="match status" value="1"/>
</dbReference>
<keyword evidence="18" id="KW-0254">Endocytosis</keyword>
<keyword evidence="28" id="KW-0472">Membrane</keyword>
<evidence type="ECO:0000256" key="15">
    <source>
        <dbReference type="ARBA" id="ARBA00022490"/>
    </source>
</evidence>
<keyword evidence="12 38" id="KW-0728">SH3 domain</keyword>
<evidence type="ECO:0000256" key="39">
    <source>
        <dbReference type="PROSITE-ProRule" id="PRU10141"/>
    </source>
</evidence>
<dbReference type="GO" id="GO:0004674">
    <property type="term" value="F:protein serine/threonine kinase activity"/>
    <property type="evidence" value="ECO:0007669"/>
    <property type="project" value="UniProtKB-KW"/>
</dbReference>
<evidence type="ECO:0000256" key="36">
    <source>
        <dbReference type="ARBA" id="ARBA00072244"/>
    </source>
</evidence>
<keyword evidence="27" id="KW-0965">Cell junction</keyword>
<evidence type="ECO:0000256" key="3">
    <source>
        <dbReference type="ARBA" id="ARBA00004132"/>
    </source>
</evidence>
<evidence type="ECO:0000256" key="38">
    <source>
        <dbReference type="PROSITE-ProRule" id="PRU00192"/>
    </source>
</evidence>
<dbReference type="PROSITE" id="PS50011">
    <property type="entry name" value="PROTEIN_KINASE_DOM"/>
    <property type="match status" value="1"/>
</dbReference>
<evidence type="ECO:0000256" key="40">
    <source>
        <dbReference type="SAM" id="MobiDB-lite"/>
    </source>
</evidence>
<comment type="catalytic activity">
    <reaction evidence="33">
        <text>L-threonyl-[protein] + ATP = O-phospho-L-threonyl-[protein] + ADP + H(+)</text>
        <dbReference type="Rhea" id="RHEA:46608"/>
        <dbReference type="Rhea" id="RHEA-COMP:11060"/>
        <dbReference type="Rhea" id="RHEA-COMP:11605"/>
        <dbReference type="ChEBI" id="CHEBI:15378"/>
        <dbReference type="ChEBI" id="CHEBI:30013"/>
        <dbReference type="ChEBI" id="CHEBI:30616"/>
        <dbReference type="ChEBI" id="CHEBI:61977"/>
        <dbReference type="ChEBI" id="CHEBI:456216"/>
        <dbReference type="EC" id="2.7.11.1"/>
    </reaction>
</comment>
<feature type="compositionally biased region" description="Polar residues" evidence="40">
    <location>
        <begin position="682"/>
        <end position="694"/>
    </location>
</feature>
<evidence type="ECO:0000256" key="1">
    <source>
        <dbReference type="ARBA" id="ARBA00001946"/>
    </source>
</evidence>
<dbReference type="PROSITE" id="PS00109">
    <property type="entry name" value="PROTEIN_KINASE_TYR"/>
    <property type="match status" value="1"/>
</dbReference>
<keyword evidence="32" id="KW-0968">Cytoplasmic vesicle</keyword>
<protein>
    <recommendedName>
        <fullName evidence="36">Activated CDC42 kinase 1</fullName>
        <ecNumber evidence="10">2.7.10.2</ecNumber>
        <ecNumber evidence="11">2.7.11.1</ecNumber>
    </recommendedName>
    <alternativeName>
        <fullName evidence="37">Tyrosine kinase non-receptor protein 2</fullName>
    </alternativeName>
</protein>
<dbReference type="GO" id="GO:0004715">
    <property type="term" value="F:non-membrane spanning protein tyrosine kinase activity"/>
    <property type="evidence" value="ECO:0007669"/>
    <property type="project" value="UniProtKB-EC"/>
</dbReference>
<evidence type="ECO:0000256" key="7">
    <source>
        <dbReference type="ARBA" id="ARBA00004514"/>
    </source>
</evidence>
<keyword evidence="23" id="KW-0418">Kinase</keyword>
<dbReference type="PANTHER" id="PTHR24418">
    <property type="entry name" value="TYROSINE-PROTEIN KINASE"/>
    <property type="match status" value="1"/>
</dbReference>
<dbReference type="InterPro" id="IPR000719">
    <property type="entry name" value="Prot_kinase_dom"/>
</dbReference>
<feature type="domain" description="UBA" evidence="43">
    <location>
        <begin position="986"/>
        <end position="1027"/>
    </location>
</feature>
<dbReference type="SUPFAM" id="SSF50044">
    <property type="entry name" value="SH3-domain"/>
    <property type="match status" value="1"/>
</dbReference>
<gene>
    <name evidence="44" type="ORF">g.33824</name>
</gene>
<comment type="similarity">
    <text evidence="35">Belongs to the protein kinase superfamily. Tyr protein kinase family.</text>
</comment>
<evidence type="ECO:0000256" key="5">
    <source>
        <dbReference type="ARBA" id="ARBA00004180"/>
    </source>
</evidence>
<comment type="catalytic activity">
    <reaction evidence="34">
        <text>L-seryl-[protein] + ATP = O-phospho-L-seryl-[protein] + ADP + H(+)</text>
        <dbReference type="Rhea" id="RHEA:17989"/>
        <dbReference type="Rhea" id="RHEA-COMP:9863"/>
        <dbReference type="Rhea" id="RHEA-COMP:11604"/>
        <dbReference type="ChEBI" id="CHEBI:15378"/>
        <dbReference type="ChEBI" id="CHEBI:29999"/>
        <dbReference type="ChEBI" id="CHEBI:30616"/>
        <dbReference type="ChEBI" id="CHEBI:83421"/>
        <dbReference type="ChEBI" id="CHEBI:456216"/>
        <dbReference type="EC" id="2.7.11.1"/>
    </reaction>
</comment>
<feature type="domain" description="SH3" evidence="41">
    <location>
        <begin position="373"/>
        <end position="433"/>
    </location>
</feature>
<feature type="region of interest" description="Disordered" evidence="40">
    <location>
        <begin position="543"/>
        <end position="568"/>
    </location>
</feature>
<dbReference type="GO" id="GO:0006897">
    <property type="term" value="P:endocytosis"/>
    <property type="evidence" value="ECO:0007669"/>
    <property type="project" value="UniProtKB-KW"/>
</dbReference>
<evidence type="ECO:0000256" key="25">
    <source>
        <dbReference type="ARBA" id="ARBA00022842"/>
    </source>
</evidence>
<dbReference type="AlphaFoldDB" id="A0A1B6DQ11"/>
<dbReference type="PROSITE" id="PS50002">
    <property type="entry name" value="SH3"/>
    <property type="match status" value="1"/>
</dbReference>
<evidence type="ECO:0000256" key="32">
    <source>
        <dbReference type="ARBA" id="ARBA00023329"/>
    </source>
</evidence>
<dbReference type="EMBL" id="GEDC01009524">
    <property type="protein sequence ID" value="JAS27774.1"/>
    <property type="molecule type" value="Transcribed_RNA"/>
</dbReference>
<dbReference type="GO" id="GO:0030136">
    <property type="term" value="C:clathrin-coated vesicle"/>
    <property type="evidence" value="ECO:0007669"/>
    <property type="project" value="UniProtKB-SubCell"/>
</dbReference>
<dbReference type="SMART" id="SM00219">
    <property type="entry name" value="TyrKc"/>
    <property type="match status" value="1"/>
</dbReference>
<evidence type="ECO:0000256" key="26">
    <source>
        <dbReference type="ARBA" id="ARBA00022843"/>
    </source>
</evidence>
<evidence type="ECO:0000256" key="10">
    <source>
        <dbReference type="ARBA" id="ARBA00011903"/>
    </source>
</evidence>
<evidence type="ECO:0000256" key="12">
    <source>
        <dbReference type="ARBA" id="ARBA00022443"/>
    </source>
</evidence>
<dbReference type="InterPro" id="IPR011009">
    <property type="entry name" value="Kinase-like_dom_sf"/>
</dbReference>
<evidence type="ECO:0000256" key="23">
    <source>
        <dbReference type="ARBA" id="ARBA00022777"/>
    </source>
</evidence>
<keyword evidence="13" id="KW-1003">Cell membrane</keyword>
<keyword evidence="17" id="KW-0597">Phosphoprotein</keyword>
<evidence type="ECO:0000259" key="42">
    <source>
        <dbReference type="PROSITE" id="PS50011"/>
    </source>
</evidence>
<evidence type="ECO:0000256" key="17">
    <source>
        <dbReference type="ARBA" id="ARBA00022553"/>
    </source>
</evidence>
<evidence type="ECO:0000256" key="33">
    <source>
        <dbReference type="ARBA" id="ARBA00047899"/>
    </source>
</evidence>
<evidence type="ECO:0000256" key="20">
    <source>
        <dbReference type="ARBA" id="ARBA00022723"/>
    </source>
</evidence>
<dbReference type="InterPro" id="IPR036028">
    <property type="entry name" value="SH3-like_dom_sf"/>
</dbReference>
<dbReference type="GO" id="GO:0005768">
    <property type="term" value="C:endosome"/>
    <property type="evidence" value="ECO:0007669"/>
    <property type="project" value="UniProtKB-SubCell"/>
</dbReference>
<keyword evidence="15" id="KW-0963">Cytoplasm</keyword>
<dbReference type="InterPro" id="IPR001452">
    <property type="entry name" value="SH3_domain"/>
</dbReference>
<evidence type="ECO:0000256" key="24">
    <source>
        <dbReference type="ARBA" id="ARBA00022840"/>
    </source>
</evidence>
<dbReference type="InterPro" id="IPR015116">
    <property type="entry name" value="Cdc42-bd-like"/>
</dbReference>
<dbReference type="SUPFAM" id="SSF56112">
    <property type="entry name" value="Protein kinase-like (PK-like)"/>
    <property type="match status" value="1"/>
</dbReference>
<proteinExistence type="inferred from homology"/>
<dbReference type="Gene3D" id="3.30.200.20">
    <property type="entry name" value="Phosphorylase Kinase, domain 1"/>
    <property type="match status" value="1"/>
</dbReference>
<organism evidence="44">
    <name type="scientific">Clastoptera arizonana</name>
    <name type="common">Arizona spittle bug</name>
    <dbReference type="NCBI Taxonomy" id="38151"/>
    <lineage>
        <taxon>Eukaryota</taxon>
        <taxon>Metazoa</taxon>
        <taxon>Ecdysozoa</taxon>
        <taxon>Arthropoda</taxon>
        <taxon>Hexapoda</taxon>
        <taxon>Insecta</taxon>
        <taxon>Pterygota</taxon>
        <taxon>Neoptera</taxon>
        <taxon>Paraneoptera</taxon>
        <taxon>Hemiptera</taxon>
        <taxon>Auchenorrhyncha</taxon>
        <taxon>Cercopoidea</taxon>
        <taxon>Clastopteridae</taxon>
        <taxon>Clastoptera</taxon>
    </lineage>
</organism>
<dbReference type="InterPro" id="IPR017441">
    <property type="entry name" value="Protein_kinase_ATP_BS"/>
</dbReference>
<dbReference type="InterPro" id="IPR015940">
    <property type="entry name" value="UBA"/>
</dbReference>
<dbReference type="FunFam" id="4.10.680.10:FF:000001">
    <property type="entry name" value="activated CDC42 kinase 1 isoform X1"/>
    <property type="match status" value="1"/>
</dbReference>
<keyword evidence="26" id="KW-0832">Ubl conjugation</keyword>
<dbReference type="PROSITE" id="PS50030">
    <property type="entry name" value="UBA"/>
    <property type="match status" value="1"/>
</dbReference>
<evidence type="ECO:0000256" key="14">
    <source>
        <dbReference type="ARBA" id="ARBA00022481"/>
    </source>
</evidence>
<keyword evidence="25" id="KW-0460">Magnesium</keyword>
<evidence type="ECO:0000256" key="30">
    <source>
        <dbReference type="ARBA" id="ARBA00023176"/>
    </source>
</evidence>
<evidence type="ECO:0000256" key="22">
    <source>
        <dbReference type="ARBA" id="ARBA00022753"/>
    </source>
</evidence>
<keyword evidence="22" id="KW-0967">Endosome</keyword>
<dbReference type="InterPro" id="IPR037085">
    <property type="entry name" value="Cdc42-bd-like_dom_sf"/>
</dbReference>
<dbReference type="FunFam" id="3.30.200.20:FF:000107">
    <property type="entry name" value="Putative activated CDC42 kinase 1"/>
    <property type="match status" value="1"/>
</dbReference>
<dbReference type="PRINTS" id="PR00109">
    <property type="entry name" value="TYRKINASE"/>
</dbReference>
<feature type="binding site" evidence="39">
    <location>
        <position position="143"/>
    </location>
    <ligand>
        <name>ATP</name>
        <dbReference type="ChEBI" id="CHEBI:30616"/>
    </ligand>
</feature>
<dbReference type="Pfam" id="PF22931">
    <property type="entry name" value="SAM_TNK"/>
    <property type="match status" value="1"/>
</dbReference>
<evidence type="ECO:0000256" key="34">
    <source>
        <dbReference type="ARBA" id="ARBA00048679"/>
    </source>
</evidence>